<feature type="chain" id="PRO_5045115162" description="Lysozyme inhibitor LprI-like N-terminal domain-containing protein" evidence="1">
    <location>
        <begin position="21"/>
        <end position="131"/>
    </location>
</feature>
<accession>A0ABM5NFP5</accession>
<keyword evidence="4" id="KW-1185">Reference proteome</keyword>
<evidence type="ECO:0000259" key="2">
    <source>
        <dbReference type="Pfam" id="PF07007"/>
    </source>
</evidence>
<dbReference type="Gene3D" id="1.20.1270.180">
    <property type="match status" value="1"/>
</dbReference>
<protein>
    <recommendedName>
        <fullName evidence="2">Lysozyme inhibitor LprI-like N-terminal domain-containing protein</fullName>
    </recommendedName>
</protein>
<name>A0ABM5NFP5_LIBAS</name>
<organism evidence="3 4">
    <name type="scientific">Candidatus Liberibacter asiaticus str. gxpsy</name>
    <dbReference type="NCBI Taxonomy" id="1174529"/>
    <lineage>
        <taxon>Bacteria</taxon>
        <taxon>Pseudomonadati</taxon>
        <taxon>Pseudomonadota</taxon>
        <taxon>Alphaproteobacteria</taxon>
        <taxon>Hyphomicrobiales</taxon>
        <taxon>Rhizobiaceae</taxon>
        <taxon>Liberibacter</taxon>
    </lineage>
</organism>
<feature type="domain" description="Lysozyme inhibitor LprI-like N-terminal" evidence="2">
    <location>
        <begin position="27"/>
        <end position="113"/>
    </location>
</feature>
<dbReference type="RefSeq" id="WP_015452552.1">
    <property type="nucleotide sequence ID" value="NC_020549.1"/>
</dbReference>
<evidence type="ECO:0000313" key="3">
    <source>
        <dbReference type="EMBL" id="AGH16955.1"/>
    </source>
</evidence>
<reference evidence="3 4" key="1">
    <citation type="journal article" date="2013" name="Genome Announc.">
        <title>Complete Genome Sequence of a Chinese Strain of 'Candidatus Liberibacter asiaticus'.</title>
        <authorList>
            <person name="Lin H."/>
            <person name="Han C.S."/>
            <person name="Liu B."/>
            <person name="Lou B."/>
            <person name="Bai X."/>
            <person name="Deng C."/>
            <person name="Civerolo E.L."/>
            <person name="Gupta G."/>
        </authorList>
    </citation>
    <scope>NUCLEOTIDE SEQUENCE [LARGE SCALE GENOMIC DNA]</scope>
    <source>
        <strain evidence="4">gxpsy</strain>
    </source>
</reference>
<keyword evidence="1" id="KW-0732">Signal</keyword>
<dbReference type="Proteomes" id="UP000011820">
    <property type="component" value="Chromosome"/>
</dbReference>
<sequence>MCRKIIFALTIIAIAFQSMALNCNETLMQADMNQCTGNSFALVKEKLEATYKKVLEKVEKHQRELFEKSQMAWEIYRGSECAFAASGAEEGTAQSMIYANCLQGHAIERNEKLESYLTCPEGDLLCPFINN</sequence>
<feature type="signal peptide" evidence="1">
    <location>
        <begin position="1"/>
        <end position="20"/>
    </location>
</feature>
<evidence type="ECO:0000256" key="1">
    <source>
        <dbReference type="SAM" id="SignalP"/>
    </source>
</evidence>
<proteinExistence type="predicted"/>
<dbReference type="Pfam" id="PF07007">
    <property type="entry name" value="LprI"/>
    <property type="match status" value="1"/>
</dbReference>
<evidence type="ECO:0000313" key="4">
    <source>
        <dbReference type="Proteomes" id="UP000011820"/>
    </source>
</evidence>
<dbReference type="GeneID" id="93076951"/>
<dbReference type="InterPro" id="IPR009739">
    <property type="entry name" value="LprI-like_N"/>
</dbReference>
<gene>
    <name evidence="3" type="ORF">WSI_02925</name>
</gene>
<dbReference type="EMBL" id="CP004005">
    <property type="protein sequence ID" value="AGH16955.1"/>
    <property type="molecule type" value="Genomic_DNA"/>
</dbReference>